<comment type="function">
    <text evidence="3 18">Catalyzes the conversion of 3-deoxy-D-arabino-heptulosonate 7-phosphate (DAHP) to dehydroquinate (DHQ).</text>
</comment>
<evidence type="ECO:0000256" key="2">
    <source>
        <dbReference type="ARBA" id="ARBA00001911"/>
    </source>
</evidence>
<feature type="binding site" evidence="17">
    <location>
        <position position="81"/>
    </location>
    <ligand>
        <name>substrate</name>
    </ligand>
</feature>
<feature type="binding site" evidence="17">
    <location>
        <position position="57"/>
    </location>
    <ligand>
        <name>substrate</name>
    </ligand>
</feature>
<keyword evidence="14 18" id="KW-0456">Lyase</keyword>
<comment type="cofactor">
    <cofactor evidence="17">
        <name>Mg(2+)</name>
        <dbReference type="ChEBI" id="CHEBI:18420"/>
    </cofactor>
    <text evidence="17">Binds 1 Mg(2+) ion per subunit.</text>
</comment>
<evidence type="ECO:0000256" key="18">
    <source>
        <dbReference type="HAMAP-Rule" id="MF_00110"/>
    </source>
</evidence>
<comment type="function">
    <text evidence="17">Catalyzes the specific phosphorylation of the 3-hydroxyl group of shikimic acid using ATP as a cosubstrate.</text>
</comment>
<dbReference type="HAMAP" id="MF_00110">
    <property type="entry name" value="DHQ_synthase"/>
    <property type="match status" value="1"/>
</dbReference>
<feature type="binding site" evidence="18">
    <location>
        <begin position="336"/>
        <end position="337"/>
    </location>
    <ligand>
        <name>NAD(+)</name>
        <dbReference type="ChEBI" id="CHEBI:57540"/>
    </ligand>
</feature>
<evidence type="ECO:0000256" key="6">
    <source>
        <dbReference type="ARBA" id="ARBA00022490"/>
    </source>
</evidence>
<comment type="caution">
    <text evidence="21">The sequence shown here is derived from an EMBL/GenBank/DDBJ whole genome shotgun (WGS) entry which is preliminary data.</text>
</comment>
<evidence type="ECO:0000256" key="15">
    <source>
        <dbReference type="ARBA" id="ARBA00023268"/>
    </source>
</evidence>
<evidence type="ECO:0000256" key="11">
    <source>
        <dbReference type="ARBA" id="ARBA00022840"/>
    </source>
</evidence>
<dbReference type="EC" id="4.2.3.4" evidence="18"/>
<dbReference type="InterPro" id="IPR000623">
    <property type="entry name" value="Shikimate_kinase/TSH1"/>
</dbReference>
<feature type="binding site" evidence="17">
    <location>
        <begin position="35"/>
        <end position="40"/>
    </location>
    <ligand>
        <name>ATP</name>
        <dbReference type="ChEBI" id="CHEBI:30616"/>
    </ligand>
</feature>
<keyword evidence="18" id="KW-0479">Metal-binding</keyword>
<dbReference type="InterPro" id="IPR030960">
    <property type="entry name" value="DHQS/DOIS_N"/>
</dbReference>
<keyword evidence="18" id="KW-0170">Cobalt</keyword>
<keyword evidence="22" id="KW-1185">Reference proteome</keyword>
<dbReference type="EC" id="2.7.1.71" evidence="17"/>
<dbReference type="SUPFAM" id="SSF52540">
    <property type="entry name" value="P-loop containing nucleoside triphosphate hydrolases"/>
    <property type="match status" value="1"/>
</dbReference>
<accession>A0ABQ4UP85</accession>
<feature type="binding site" evidence="18">
    <location>
        <position position="358"/>
    </location>
    <ligand>
        <name>NAD(+)</name>
        <dbReference type="ChEBI" id="CHEBI:57540"/>
    </ligand>
</feature>
<dbReference type="Gene3D" id="3.40.50.300">
    <property type="entry name" value="P-loop containing nucleotide triphosphate hydrolases"/>
    <property type="match status" value="1"/>
</dbReference>
<keyword evidence="13 18" id="KW-0057">Aromatic amino acid biosynthesis</keyword>
<evidence type="ECO:0000256" key="12">
    <source>
        <dbReference type="ARBA" id="ARBA00023027"/>
    </source>
</evidence>
<dbReference type="NCBIfam" id="TIGR01357">
    <property type="entry name" value="aroB"/>
    <property type="match status" value="1"/>
</dbReference>
<comment type="pathway">
    <text evidence="4 18">Metabolic intermediate biosynthesis; chorismate biosynthesis; chorismate from D-erythrose 4-phosphate and phosphoenolpyruvate: step 2/7.</text>
</comment>
<keyword evidence="12 18" id="KW-0520">NAD</keyword>
<feature type="binding site" evidence="17">
    <location>
        <position position="103"/>
    </location>
    <ligand>
        <name>substrate</name>
    </ligand>
</feature>
<feature type="binding site" evidence="17">
    <location>
        <position position="160"/>
    </location>
    <ligand>
        <name>substrate</name>
    </ligand>
</feature>
<gene>
    <name evidence="18 21" type="primary">aroB</name>
    <name evidence="17" type="synonym">aroK</name>
    <name evidence="21" type="ORF">BGCPKDLD_0634</name>
</gene>
<feature type="domain" description="3-dehydroquinate synthase N-terminal" evidence="19">
    <location>
        <begin position="274"/>
        <end position="386"/>
    </location>
</feature>
<comment type="pathway">
    <text evidence="5 17">Metabolic intermediate biosynthesis; chorismate biosynthesis; chorismate from D-erythrose 4-phosphate and phosphoenolpyruvate: step 5/7.</text>
</comment>
<evidence type="ECO:0000256" key="5">
    <source>
        <dbReference type="ARBA" id="ARBA00004842"/>
    </source>
</evidence>
<dbReference type="PANTHER" id="PTHR43622:SF7">
    <property type="entry name" value="3-DEHYDROQUINATE SYNTHASE, CHLOROPLASTIC"/>
    <property type="match status" value="1"/>
</dbReference>
<dbReference type="SUPFAM" id="SSF56796">
    <property type="entry name" value="Dehydroquinate synthase-like"/>
    <property type="match status" value="1"/>
</dbReference>
<keyword evidence="11 17" id="KW-0067">ATP-binding</keyword>
<keyword evidence="6 18" id="KW-0963">Cytoplasm</keyword>
<evidence type="ECO:0000256" key="14">
    <source>
        <dbReference type="ARBA" id="ARBA00023239"/>
    </source>
</evidence>
<dbReference type="InterPro" id="IPR031322">
    <property type="entry name" value="Shikimate/glucono_kinase"/>
</dbReference>
<keyword evidence="7 18" id="KW-0028">Amino-acid biosynthesis</keyword>
<feature type="binding site" evidence="18">
    <location>
        <position position="453"/>
    </location>
    <ligand>
        <name>Zn(2+)</name>
        <dbReference type="ChEBI" id="CHEBI:29105"/>
    </ligand>
</feature>
<keyword evidence="18" id="KW-0862">Zinc</keyword>
<feature type="binding site" evidence="18">
    <location>
        <begin position="376"/>
        <end position="379"/>
    </location>
    <ligand>
        <name>NAD(+)</name>
        <dbReference type="ChEBI" id="CHEBI:57540"/>
    </ligand>
</feature>
<dbReference type="Pfam" id="PF01202">
    <property type="entry name" value="SKI"/>
    <property type="match status" value="1"/>
</dbReference>
<evidence type="ECO:0000256" key="3">
    <source>
        <dbReference type="ARBA" id="ARBA00003485"/>
    </source>
</evidence>
<keyword evidence="15" id="KW-0511">Multifunctional enzyme</keyword>
<evidence type="ECO:0000256" key="8">
    <source>
        <dbReference type="ARBA" id="ARBA00022679"/>
    </source>
</evidence>
<reference evidence="21" key="1">
    <citation type="journal article" date="2021" name="Front. Microbiol.">
        <title>Comprehensive Comparative Genomics and Phenotyping of Methylobacterium Species.</title>
        <authorList>
            <person name="Alessa O."/>
            <person name="Ogura Y."/>
            <person name="Fujitani Y."/>
            <person name="Takami H."/>
            <person name="Hayashi T."/>
            <person name="Sahin N."/>
            <person name="Tani A."/>
        </authorList>
    </citation>
    <scope>NUCLEOTIDE SEQUENCE</scope>
    <source>
        <strain evidence="21">DSM 14458</strain>
    </source>
</reference>
<dbReference type="Pfam" id="PF01761">
    <property type="entry name" value="DHQ_synthase"/>
    <property type="match status" value="1"/>
</dbReference>
<evidence type="ECO:0000256" key="13">
    <source>
        <dbReference type="ARBA" id="ARBA00023141"/>
    </source>
</evidence>
<name>A0ABQ4UP85_9HYPH</name>
<evidence type="ECO:0000259" key="19">
    <source>
        <dbReference type="Pfam" id="PF01761"/>
    </source>
</evidence>
<feature type="domain" description="3-dehydroquinate synthase C-terminal" evidence="20">
    <location>
        <begin position="388"/>
        <end position="537"/>
    </location>
</feature>
<dbReference type="NCBIfam" id="NF010552">
    <property type="entry name" value="PRK13946.1"/>
    <property type="match status" value="1"/>
</dbReference>
<feature type="binding site" evidence="17">
    <location>
        <position position="39"/>
    </location>
    <ligand>
        <name>Mg(2+)</name>
        <dbReference type="ChEBI" id="CHEBI:18420"/>
    </ligand>
</feature>
<reference evidence="21" key="2">
    <citation type="submission" date="2021-08" db="EMBL/GenBank/DDBJ databases">
        <authorList>
            <person name="Tani A."/>
            <person name="Ola A."/>
            <person name="Ogura Y."/>
            <person name="Katsura K."/>
            <person name="Hayashi T."/>
        </authorList>
    </citation>
    <scope>NUCLEOTIDE SEQUENCE</scope>
    <source>
        <strain evidence="21">DSM 14458</strain>
    </source>
</reference>
<keyword evidence="9 18" id="KW-0547">Nucleotide-binding</keyword>
<dbReference type="HAMAP" id="MF_00109">
    <property type="entry name" value="Shikimate_kinase"/>
    <property type="match status" value="1"/>
</dbReference>
<proteinExistence type="inferred from homology"/>
<comment type="caution">
    <text evidence="18">Lacks conserved residue(s) required for the propagation of feature annotation.</text>
</comment>
<comment type="cofactor">
    <cofactor evidence="18">
        <name>Co(2+)</name>
        <dbReference type="ChEBI" id="CHEBI:48828"/>
    </cofactor>
    <cofactor evidence="18">
        <name>Zn(2+)</name>
        <dbReference type="ChEBI" id="CHEBI:29105"/>
    </cofactor>
    <text evidence="18">Binds 1 divalent metal cation per subunit. Can use either Co(2+) or Zn(2+).</text>
</comment>
<evidence type="ECO:0000313" key="22">
    <source>
        <dbReference type="Proteomes" id="UP001055093"/>
    </source>
</evidence>
<feature type="binding site" evidence="18">
    <location>
        <position position="391"/>
    </location>
    <ligand>
        <name>Zn(2+)</name>
        <dbReference type="ChEBI" id="CHEBI:29105"/>
    </ligand>
</feature>
<evidence type="ECO:0000256" key="7">
    <source>
        <dbReference type="ARBA" id="ARBA00022605"/>
    </source>
</evidence>
<evidence type="ECO:0000313" key="21">
    <source>
        <dbReference type="EMBL" id="GJE74067.1"/>
    </source>
</evidence>
<keyword evidence="8 17" id="KW-0808">Transferase</keyword>
<dbReference type="InterPro" id="IPR027417">
    <property type="entry name" value="P-loop_NTPase"/>
</dbReference>
<dbReference type="CDD" id="cd08195">
    <property type="entry name" value="DHQS"/>
    <property type="match status" value="1"/>
</dbReference>
<dbReference type="Gene3D" id="1.20.1090.10">
    <property type="entry name" value="Dehydroquinate synthase-like - alpha domain"/>
    <property type="match status" value="1"/>
</dbReference>
<evidence type="ECO:0000256" key="10">
    <source>
        <dbReference type="ARBA" id="ARBA00022777"/>
    </source>
</evidence>
<dbReference type="InterPro" id="IPR023000">
    <property type="entry name" value="Shikimate_kinase_CS"/>
</dbReference>
<dbReference type="Pfam" id="PF24621">
    <property type="entry name" value="DHQS_C"/>
    <property type="match status" value="1"/>
</dbReference>
<keyword evidence="10 17" id="KW-0418">Kinase</keyword>
<feature type="binding site" evidence="18">
    <location>
        <begin position="312"/>
        <end position="316"/>
    </location>
    <ligand>
        <name>NAD(+)</name>
        <dbReference type="ChEBI" id="CHEBI:57540"/>
    </ligand>
</feature>
<dbReference type="InterPro" id="IPR056179">
    <property type="entry name" value="DHQS_C"/>
</dbReference>
<comment type="subcellular location">
    <subcellularLocation>
        <location evidence="18">Cytoplasm</location>
    </subcellularLocation>
</comment>
<dbReference type="PANTHER" id="PTHR43622">
    <property type="entry name" value="3-DEHYDROQUINATE SYNTHASE"/>
    <property type="match status" value="1"/>
</dbReference>
<comment type="similarity">
    <text evidence="17">Belongs to the shikimate kinase family.</text>
</comment>
<comment type="catalytic activity">
    <reaction evidence="1 18">
        <text>7-phospho-2-dehydro-3-deoxy-D-arabino-heptonate = 3-dehydroquinate + phosphate</text>
        <dbReference type="Rhea" id="RHEA:21968"/>
        <dbReference type="ChEBI" id="CHEBI:32364"/>
        <dbReference type="ChEBI" id="CHEBI:43474"/>
        <dbReference type="ChEBI" id="CHEBI:58394"/>
        <dbReference type="EC" id="4.2.3.4"/>
    </reaction>
</comment>
<dbReference type="CDD" id="cd00464">
    <property type="entry name" value="SK"/>
    <property type="match status" value="1"/>
</dbReference>
<dbReference type="RefSeq" id="WP_137830491.1">
    <property type="nucleotide sequence ID" value="NZ_BPRE01000001.1"/>
</dbReference>
<organism evidence="21 22">
    <name type="scientific">Methylorubrum suomiense</name>
    <dbReference type="NCBI Taxonomy" id="144191"/>
    <lineage>
        <taxon>Bacteria</taxon>
        <taxon>Pseudomonadati</taxon>
        <taxon>Pseudomonadota</taxon>
        <taxon>Alphaproteobacteria</taxon>
        <taxon>Hyphomicrobiales</taxon>
        <taxon>Methylobacteriaceae</taxon>
        <taxon>Methylorubrum</taxon>
    </lineage>
</organism>
<comment type="subunit">
    <text evidence="17">Monomer.</text>
</comment>
<dbReference type="Gene3D" id="3.40.50.1970">
    <property type="match status" value="1"/>
</dbReference>
<feature type="binding site" evidence="18">
    <location>
        <position position="349"/>
    </location>
    <ligand>
        <name>NAD(+)</name>
        <dbReference type="ChEBI" id="CHEBI:57540"/>
    </ligand>
</feature>
<protein>
    <recommendedName>
        <fullName evidence="17 18">Multifunctional fusion protein</fullName>
    </recommendedName>
    <domain>
        <recommendedName>
            <fullName evidence="17">Shikimate kinase</fullName>
            <shortName evidence="17">SK</shortName>
            <ecNumber evidence="17">2.7.1.71</ecNumber>
        </recommendedName>
    </domain>
    <domain>
        <recommendedName>
            <fullName evidence="18">3-dehydroquinate synthase</fullName>
            <shortName evidence="18">DHQS</shortName>
            <ecNumber evidence="18">4.2.3.4</ecNumber>
        </recommendedName>
    </domain>
</protein>
<keyword evidence="17" id="KW-0460">Magnesium</keyword>
<comment type="catalytic activity">
    <reaction evidence="16 17">
        <text>shikimate + ATP = 3-phosphoshikimate + ADP + H(+)</text>
        <dbReference type="Rhea" id="RHEA:13121"/>
        <dbReference type="ChEBI" id="CHEBI:15378"/>
        <dbReference type="ChEBI" id="CHEBI:30616"/>
        <dbReference type="ChEBI" id="CHEBI:36208"/>
        <dbReference type="ChEBI" id="CHEBI:145989"/>
        <dbReference type="ChEBI" id="CHEBI:456216"/>
        <dbReference type="EC" id="2.7.1.71"/>
    </reaction>
</comment>
<evidence type="ECO:0000259" key="20">
    <source>
        <dbReference type="Pfam" id="PF24621"/>
    </source>
</evidence>
<dbReference type="PRINTS" id="PR01100">
    <property type="entry name" value="SHIKIMTKNASE"/>
</dbReference>
<evidence type="ECO:0000256" key="1">
    <source>
        <dbReference type="ARBA" id="ARBA00001393"/>
    </source>
</evidence>
<evidence type="ECO:0000256" key="9">
    <source>
        <dbReference type="ARBA" id="ARBA00022741"/>
    </source>
</evidence>
<evidence type="ECO:0000256" key="17">
    <source>
        <dbReference type="HAMAP-Rule" id="MF_00109"/>
    </source>
</evidence>
<feature type="binding site" evidence="17">
    <location>
        <position position="141"/>
    </location>
    <ligand>
        <name>ATP</name>
        <dbReference type="ChEBI" id="CHEBI:30616"/>
    </ligand>
</feature>
<dbReference type="PROSITE" id="PS01128">
    <property type="entry name" value="SHIKIMATE_KINASE"/>
    <property type="match status" value="1"/>
</dbReference>
<dbReference type="Proteomes" id="UP001055093">
    <property type="component" value="Unassembled WGS sequence"/>
</dbReference>
<evidence type="ECO:0000256" key="4">
    <source>
        <dbReference type="ARBA" id="ARBA00004661"/>
    </source>
</evidence>
<dbReference type="EMBL" id="BPRE01000001">
    <property type="protein sequence ID" value="GJE74067.1"/>
    <property type="molecule type" value="Genomic_DNA"/>
</dbReference>
<comment type="similarity">
    <text evidence="18">Belongs to the sugar phosphate cyclases superfamily. Dehydroquinate synthase family.</text>
</comment>
<feature type="binding site" evidence="18">
    <location>
        <position position="472"/>
    </location>
    <ligand>
        <name>Zn(2+)</name>
        <dbReference type="ChEBI" id="CHEBI:29105"/>
    </ligand>
</feature>
<comment type="cofactor">
    <cofactor evidence="2 18">
        <name>NAD(+)</name>
        <dbReference type="ChEBI" id="CHEBI:57540"/>
    </cofactor>
</comment>
<dbReference type="InterPro" id="IPR050071">
    <property type="entry name" value="Dehydroquinate_synthase"/>
</dbReference>
<evidence type="ECO:0000256" key="16">
    <source>
        <dbReference type="ARBA" id="ARBA00048567"/>
    </source>
</evidence>
<dbReference type="InterPro" id="IPR016037">
    <property type="entry name" value="DHQ_synth_AroB"/>
</dbReference>
<sequence length="574" mass="61361">MTAPETPAPLPGEPIEARLRRGLGARSIVLVGLMGAGKSTVGRRLASRLGLMFKDADHEIEAAAKLTIADIFAIYGEASFREGEERVIARLLREGPMVLATGGGAFMREATRARIAEGGMSVWLKADLDVLMRRVRKRNTRPLLQTEDPEATMRALMEVRHPVYAGADLTVLSRDVSHDRVVQDVMEALDLHMNPSAPRRSPAMPQPLRVNVPLNQGRDYDIRIGRGLLDEIGIEARDLGARAAGIVTDETVAGLYGERVQASLEAAGLRCGMITVPPGEASKSYAEFARVSDGLLSHKIERGDLVVALGGGVVGDLAGFAAASLRRGVRFVQAPTTLLAQVDSSVGGKTGINSPLGKNLIGAFHQPRLVLADTATLDTLSEREMRAGYAEVAKYGLIGDAEFFEWCETNWSGIFAGGPERDEAVAACCRAKAGVVVRDEREDGERALLNLGHTFGHALERLTGYDSARLVHGEGVAIGLALAFRFSARLGLCGGQDAGRVANHLALAGLPTRLQQVPGGVGDPDALLDAMAQDKKVRDGRLTFILAHGIGQSFIAPDIDRAEVRAFLEDELRG</sequence>